<organism evidence="2 3">
    <name type="scientific">Vitrella brassicaformis (strain CCMP3155)</name>
    <dbReference type="NCBI Taxonomy" id="1169540"/>
    <lineage>
        <taxon>Eukaryota</taxon>
        <taxon>Sar</taxon>
        <taxon>Alveolata</taxon>
        <taxon>Colpodellida</taxon>
        <taxon>Vitrellaceae</taxon>
        <taxon>Vitrella</taxon>
    </lineage>
</organism>
<sequence length="243" mass="26785">MTSDPLEALDAALASVGFSSADYTTLPPARRAVLLTCALRIDERHESLESLLRSMEEYERLSPAARLDVLAAALHPEKRVAESYAEAAPECQFASVYGSEGPGPDDLFPPPLSLSLPDYLPDTARMDDDAHSYLWGGLRPELCGRIEAYLREHSLDVTAREVRLALERELGVDFYEYRRPLMNLIDATVQRLLDAGAKEPSTDEPTPVVLDRHGADLTPPPADRAELSLEELFGLPREGAEKT</sequence>
<accession>A0A0G4EVV5</accession>
<dbReference type="Proteomes" id="UP000041254">
    <property type="component" value="Unassembled WGS sequence"/>
</dbReference>
<gene>
    <name evidence="2" type="ORF">Vbra_13535</name>
</gene>
<feature type="region of interest" description="Disordered" evidence="1">
    <location>
        <begin position="197"/>
        <end position="223"/>
    </location>
</feature>
<keyword evidence="3" id="KW-1185">Reference proteome</keyword>
<dbReference type="VEuPathDB" id="CryptoDB:Vbra_13535"/>
<evidence type="ECO:0000313" key="3">
    <source>
        <dbReference type="Proteomes" id="UP000041254"/>
    </source>
</evidence>
<evidence type="ECO:0000256" key="1">
    <source>
        <dbReference type="SAM" id="MobiDB-lite"/>
    </source>
</evidence>
<evidence type="ECO:0000313" key="2">
    <source>
        <dbReference type="EMBL" id="CEM02226.1"/>
    </source>
</evidence>
<dbReference type="InParanoid" id="A0A0G4EVV5"/>
<protein>
    <submittedName>
        <fullName evidence="2">Uncharacterized protein</fullName>
    </submittedName>
</protein>
<dbReference type="AlphaFoldDB" id="A0A0G4EVV5"/>
<reference evidence="2 3" key="1">
    <citation type="submission" date="2014-11" db="EMBL/GenBank/DDBJ databases">
        <authorList>
            <person name="Zhu J."/>
            <person name="Qi W."/>
            <person name="Song R."/>
        </authorList>
    </citation>
    <scope>NUCLEOTIDE SEQUENCE [LARGE SCALE GENOMIC DNA]</scope>
</reference>
<name>A0A0G4EVV5_VITBC</name>
<proteinExistence type="predicted"/>
<dbReference type="EMBL" id="CDMY01000321">
    <property type="protein sequence ID" value="CEM02226.1"/>
    <property type="molecule type" value="Genomic_DNA"/>
</dbReference>